<dbReference type="PROSITE" id="PS51819">
    <property type="entry name" value="VOC"/>
    <property type="match status" value="1"/>
</dbReference>
<feature type="signal peptide" evidence="1">
    <location>
        <begin position="1"/>
        <end position="23"/>
    </location>
</feature>
<dbReference type="InterPro" id="IPR029068">
    <property type="entry name" value="Glyas_Bleomycin-R_OHBP_Dase"/>
</dbReference>
<dbReference type="SUPFAM" id="SSF54593">
    <property type="entry name" value="Glyoxalase/Bleomycin resistance protein/Dihydroxybiphenyl dioxygenase"/>
    <property type="match status" value="1"/>
</dbReference>
<dbReference type="PANTHER" id="PTHR36503">
    <property type="entry name" value="BLR2520 PROTEIN"/>
    <property type="match status" value="1"/>
</dbReference>
<dbReference type="Proteomes" id="UP000199598">
    <property type="component" value="Unassembled WGS sequence"/>
</dbReference>
<sequence>MTFIKQCMIAVLSLFGAQIAAQAEPTQPAIYMVTLHTANFPEMKAFFKDKMKMKIISENGEFAEFKSNGLRLSLASHEYLSSFLNAETLNGIRTGSGLGIGFKYETPAQVDTAYDALLANGVKSIAAPAQQPWGEYTAFFADPDGNVHELVADTK</sequence>
<keyword evidence="1" id="KW-0732">Signal</keyword>
<comment type="caution">
    <text evidence="3">The sequence shown here is derived from an EMBL/GenBank/DDBJ whole genome shotgun (WGS) entry which is preliminary data.</text>
</comment>
<dbReference type="EMBL" id="FOSK01000006">
    <property type="protein sequence ID" value="SFK53978.1"/>
    <property type="molecule type" value="Genomic_DNA"/>
</dbReference>
<dbReference type="Pfam" id="PF00903">
    <property type="entry name" value="Glyoxalase"/>
    <property type="match status" value="1"/>
</dbReference>
<dbReference type="InterPro" id="IPR037523">
    <property type="entry name" value="VOC_core"/>
</dbReference>
<protein>
    <submittedName>
        <fullName evidence="3">Catechol 2,3-dioxygenase</fullName>
    </submittedName>
</protein>
<dbReference type="Gene3D" id="3.10.180.10">
    <property type="entry name" value="2,3-Dihydroxybiphenyl 1,2-Dioxygenase, domain 1"/>
    <property type="match status" value="1"/>
</dbReference>
<evidence type="ECO:0000256" key="1">
    <source>
        <dbReference type="SAM" id="SignalP"/>
    </source>
</evidence>
<dbReference type="RefSeq" id="WP_093519939.1">
    <property type="nucleotide sequence ID" value="NZ_FOSK01000006.1"/>
</dbReference>
<accession>A0A1I4AC47</accession>
<gene>
    <name evidence="3" type="ORF">SAMN04488518_106123</name>
</gene>
<reference evidence="3 4" key="1">
    <citation type="submission" date="2016-10" db="EMBL/GenBank/DDBJ databases">
        <authorList>
            <person name="Varghese N."/>
            <person name="Submissions S."/>
        </authorList>
    </citation>
    <scope>NUCLEOTIDE SEQUENCE [LARGE SCALE GENOMIC DNA]</scope>
    <source>
        <strain evidence="3 4">DSM 16392</strain>
    </source>
</reference>
<proteinExistence type="predicted"/>
<dbReference type="InterPro" id="IPR004360">
    <property type="entry name" value="Glyas_Fos-R_dOase_dom"/>
</dbReference>
<evidence type="ECO:0000313" key="3">
    <source>
        <dbReference type="EMBL" id="SFK53978.1"/>
    </source>
</evidence>
<evidence type="ECO:0000259" key="2">
    <source>
        <dbReference type="PROSITE" id="PS51819"/>
    </source>
</evidence>
<feature type="chain" id="PRO_5047394375" evidence="1">
    <location>
        <begin position="24"/>
        <end position="155"/>
    </location>
</feature>
<feature type="domain" description="VOC" evidence="2">
    <location>
        <begin position="29"/>
        <end position="153"/>
    </location>
</feature>
<keyword evidence="4" id="KW-1185">Reference proteome</keyword>
<evidence type="ECO:0000313" key="4">
    <source>
        <dbReference type="Proteomes" id="UP000199598"/>
    </source>
</evidence>
<dbReference type="PANTHER" id="PTHR36503:SF3">
    <property type="entry name" value="BLR0126 PROTEIN"/>
    <property type="match status" value="1"/>
</dbReference>
<name>A0A1I4AC47_9HYPH</name>
<organism evidence="3 4">
    <name type="scientific">Pseudovibrio ascidiaceicola</name>
    <dbReference type="NCBI Taxonomy" id="285279"/>
    <lineage>
        <taxon>Bacteria</taxon>
        <taxon>Pseudomonadati</taxon>
        <taxon>Pseudomonadota</taxon>
        <taxon>Alphaproteobacteria</taxon>
        <taxon>Hyphomicrobiales</taxon>
        <taxon>Stappiaceae</taxon>
        <taxon>Pseudovibrio</taxon>
    </lineage>
</organism>